<name>A0A4R6J8W2_9ACTN</name>
<evidence type="ECO:0000256" key="1">
    <source>
        <dbReference type="SAM" id="SignalP"/>
    </source>
</evidence>
<dbReference type="OrthoDB" id="3695725at2"/>
<accession>A0A4R6J8W2</accession>
<keyword evidence="1" id="KW-0732">Signal</keyword>
<evidence type="ECO:0000313" key="3">
    <source>
        <dbReference type="Proteomes" id="UP000294901"/>
    </source>
</evidence>
<protein>
    <recommendedName>
        <fullName evidence="4">Subtilisin inhibitor-like</fullName>
    </recommendedName>
</protein>
<dbReference type="RefSeq" id="WP_133877459.1">
    <property type="nucleotide sequence ID" value="NZ_BOMD01000045.1"/>
</dbReference>
<keyword evidence="3" id="KW-1185">Reference proteome</keyword>
<feature type="signal peptide" evidence="1">
    <location>
        <begin position="1"/>
        <end position="28"/>
    </location>
</feature>
<comment type="caution">
    <text evidence="2">The sequence shown here is derived from an EMBL/GenBank/DDBJ whole genome shotgun (WGS) entry which is preliminary data.</text>
</comment>
<proteinExistence type="predicted"/>
<organism evidence="2 3">
    <name type="scientific">Paractinoplanes brasiliensis</name>
    <dbReference type="NCBI Taxonomy" id="52695"/>
    <lineage>
        <taxon>Bacteria</taxon>
        <taxon>Bacillati</taxon>
        <taxon>Actinomycetota</taxon>
        <taxon>Actinomycetes</taxon>
        <taxon>Micromonosporales</taxon>
        <taxon>Micromonosporaceae</taxon>
        <taxon>Paractinoplanes</taxon>
    </lineage>
</organism>
<gene>
    <name evidence="2" type="ORF">C8E87_6749</name>
</gene>
<dbReference type="Proteomes" id="UP000294901">
    <property type="component" value="Unassembled WGS sequence"/>
</dbReference>
<dbReference type="AlphaFoldDB" id="A0A4R6J8W2"/>
<dbReference type="EMBL" id="SNWR01000002">
    <property type="protein sequence ID" value="TDO31331.1"/>
    <property type="molecule type" value="Genomic_DNA"/>
</dbReference>
<sequence>MRSIRVRLGAIIAMVVSTVGLGAAPARAAEGWSCSFPPPGYTFVGLRQLSGVCGSPWPTIQYNLRLPVDGLTACSVVEGWAVTSSRSSANSCALTGTAFQHKLATPVAGLWSCNVPRGWTYSQQRTATNVCGNGTFPMFQLAPL</sequence>
<evidence type="ECO:0000313" key="2">
    <source>
        <dbReference type="EMBL" id="TDO31331.1"/>
    </source>
</evidence>
<feature type="chain" id="PRO_5021024280" description="Subtilisin inhibitor-like" evidence="1">
    <location>
        <begin position="29"/>
        <end position="144"/>
    </location>
</feature>
<evidence type="ECO:0008006" key="4">
    <source>
        <dbReference type="Google" id="ProtNLM"/>
    </source>
</evidence>
<reference evidence="2 3" key="1">
    <citation type="submission" date="2019-03" db="EMBL/GenBank/DDBJ databases">
        <title>Sequencing the genomes of 1000 actinobacteria strains.</title>
        <authorList>
            <person name="Klenk H.-P."/>
        </authorList>
    </citation>
    <scope>NUCLEOTIDE SEQUENCE [LARGE SCALE GENOMIC DNA]</scope>
    <source>
        <strain evidence="2 3">DSM 43805</strain>
    </source>
</reference>